<organism evidence="17 18">
    <name type="scientific">Beijerinckia indica subsp. indica (strain ATCC 9039 / DSM 1715 / NCIMB 8712)</name>
    <dbReference type="NCBI Taxonomy" id="395963"/>
    <lineage>
        <taxon>Bacteria</taxon>
        <taxon>Pseudomonadati</taxon>
        <taxon>Pseudomonadota</taxon>
        <taxon>Alphaproteobacteria</taxon>
        <taxon>Hyphomicrobiales</taxon>
        <taxon>Beijerinckiaceae</taxon>
        <taxon>Beijerinckia</taxon>
    </lineage>
</organism>
<proteinExistence type="inferred from homology"/>
<name>B2IKP9_BEII9</name>
<dbReference type="EMBL" id="CP001016">
    <property type="protein sequence ID" value="ACB95088.1"/>
    <property type="molecule type" value="Genomic_DNA"/>
</dbReference>
<dbReference type="Pfam" id="PF13145">
    <property type="entry name" value="Rotamase_2"/>
    <property type="match status" value="1"/>
</dbReference>
<keyword evidence="3" id="KW-1003">Cell membrane</keyword>
<evidence type="ECO:0000256" key="11">
    <source>
        <dbReference type="ARBA" id="ARBA00038408"/>
    </source>
</evidence>
<dbReference type="InterPro" id="IPR052029">
    <property type="entry name" value="PpiD_chaperone"/>
</dbReference>
<dbReference type="Gene3D" id="1.10.4030.10">
    <property type="entry name" value="Porin chaperone SurA, peptide-binding domain"/>
    <property type="match status" value="1"/>
</dbReference>
<keyword evidence="8" id="KW-0143">Chaperone</keyword>
<comment type="subcellular location">
    <subcellularLocation>
        <location evidence="1">Cell inner membrane</location>
        <topology evidence="1">Single-pass type II membrane protein</topology>
        <orientation evidence="1">Periplasmic side</orientation>
    </subcellularLocation>
</comment>
<evidence type="ECO:0000313" key="17">
    <source>
        <dbReference type="EMBL" id="ACB95088.1"/>
    </source>
</evidence>
<evidence type="ECO:0000256" key="14">
    <source>
        <dbReference type="PROSITE-ProRule" id="PRU00278"/>
    </source>
</evidence>
<dbReference type="SUPFAM" id="SSF109998">
    <property type="entry name" value="Triger factor/SurA peptide-binding domain-like"/>
    <property type="match status" value="1"/>
</dbReference>
<evidence type="ECO:0000256" key="1">
    <source>
        <dbReference type="ARBA" id="ARBA00004382"/>
    </source>
</evidence>
<evidence type="ECO:0000256" key="4">
    <source>
        <dbReference type="ARBA" id="ARBA00022519"/>
    </source>
</evidence>
<accession>B2IKP9</accession>
<comment type="similarity">
    <text evidence="11">Belongs to the PpiD chaperone family.</text>
</comment>
<dbReference type="InterPro" id="IPR046357">
    <property type="entry name" value="PPIase_dom_sf"/>
</dbReference>
<evidence type="ECO:0000256" key="5">
    <source>
        <dbReference type="ARBA" id="ARBA00022692"/>
    </source>
</evidence>
<dbReference type="eggNOG" id="COG0760">
    <property type="taxonomic scope" value="Bacteria"/>
</dbReference>
<keyword evidence="14 17" id="KW-0413">Isomerase</keyword>
<reference evidence="18" key="1">
    <citation type="submission" date="2008-03" db="EMBL/GenBank/DDBJ databases">
        <title>Complete sequence of chromosome of Beijerinckia indica subsp. indica ATCC 9039.</title>
        <authorList>
            <consortium name="US DOE Joint Genome Institute"/>
            <person name="Copeland A."/>
            <person name="Lucas S."/>
            <person name="Lapidus A."/>
            <person name="Glavina del Rio T."/>
            <person name="Dalin E."/>
            <person name="Tice H."/>
            <person name="Bruce D."/>
            <person name="Goodwin L."/>
            <person name="Pitluck S."/>
            <person name="LaButti K."/>
            <person name="Schmutz J."/>
            <person name="Larimer F."/>
            <person name="Land M."/>
            <person name="Hauser L."/>
            <person name="Kyrpides N."/>
            <person name="Mikhailova N."/>
            <person name="Dunfield P.F."/>
            <person name="Dedysh S.N."/>
            <person name="Liesack W."/>
            <person name="Saw J.H."/>
            <person name="Alam M."/>
            <person name="Chen Y."/>
            <person name="Murrell J.C."/>
            <person name="Richardson P."/>
        </authorList>
    </citation>
    <scope>NUCLEOTIDE SEQUENCE [LARGE SCALE GENOMIC DNA]</scope>
    <source>
        <strain evidence="18">ATCC 9039 / DSM 1715 / NCIMB 8712</strain>
    </source>
</reference>
<evidence type="ECO:0000256" key="13">
    <source>
        <dbReference type="ARBA" id="ARBA00042775"/>
    </source>
</evidence>
<dbReference type="SUPFAM" id="SSF54534">
    <property type="entry name" value="FKBP-like"/>
    <property type="match status" value="1"/>
</dbReference>
<evidence type="ECO:0000256" key="10">
    <source>
        <dbReference type="ARBA" id="ARBA00031484"/>
    </source>
</evidence>
<dbReference type="PANTHER" id="PTHR47529:SF1">
    <property type="entry name" value="PERIPLASMIC CHAPERONE PPID"/>
    <property type="match status" value="1"/>
</dbReference>
<dbReference type="OrthoDB" id="9768393at2"/>
<evidence type="ECO:0000256" key="7">
    <source>
        <dbReference type="ARBA" id="ARBA00023136"/>
    </source>
</evidence>
<evidence type="ECO:0000256" key="12">
    <source>
        <dbReference type="ARBA" id="ARBA00040743"/>
    </source>
</evidence>
<dbReference type="Proteomes" id="UP000001695">
    <property type="component" value="Chromosome"/>
</dbReference>
<evidence type="ECO:0000256" key="2">
    <source>
        <dbReference type="ARBA" id="ARBA00018370"/>
    </source>
</evidence>
<keyword evidence="6 15" id="KW-1133">Transmembrane helix</keyword>
<protein>
    <recommendedName>
        <fullName evidence="2">Parvulin-like PPIase</fullName>
    </recommendedName>
    <alternativeName>
        <fullName evidence="9">Peptidyl-prolyl cis-trans isomerase plp</fullName>
    </alternativeName>
    <alternativeName>
        <fullName evidence="12">Periplasmic chaperone PpiD</fullName>
    </alternativeName>
    <alternativeName>
        <fullName evidence="13">Periplasmic folding chaperone</fullName>
    </alternativeName>
    <alternativeName>
        <fullName evidence="10">Rotamase plp</fullName>
    </alternativeName>
</protein>
<evidence type="ECO:0000256" key="6">
    <source>
        <dbReference type="ARBA" id="ARBA00022989"/>
    </source>
</evidence>
<dbReference type="PANTHER" id="PTHR47529">
    <property type="entry name" value="PEPTIDYL-PROLYL CIS-TRANS ISOMERASE D"/>
    <property type="match status" value="1"/>
</dbReference>
<dbReference type="STRING" id="395963.Bind_1449"/>
<dbReference type="GO" id="GO:0005886">
    <property type="term" value="C:plasma membrane"/>
    <property type="evidence" value="ECO:0007669"/>
    <property type="project" value="UniProtKB-SubCell"/>
</dbReference>
<evidence type="ECO:0000256" key="3">
    <source>
        <dbReference type="ARBA" id="ARBA00022475"/>
    </source>
</evidence>
<keyword evidence="5 15" id="KW-0812">Transmembrane</keyword>
<dbReference type="InterPro" id="IPR000297">
    <property type="entry name" value="PPIase_PpiC"/>
</dbReference>
<dbReference type="Gene3D" id="3.10.50.40">
    <property type="match status" value="1"/>
</dbReference>
<dbReference type="RefSeq" id="WP_012384445.1">
    <property type="nucleotide sequence ID" value="NC_010581.1"/>
</dbReference>
<dbReference type="AlphaFoldDB" id="B2IKP9"/>
<feature type="transmembrane region" description="Helical" evidence="15">
    <location>
        <begin position="12"/>
        <end position="34"/>
    </location>
</feature>
<evidence type="ECO:0000256" key="15">
    <source>
        <dbReference type="SAM" id="Phobius"/>
    </source>
</evidence>
<reference evidence="17 18" key="2">
    <citation type="journal article" date="2010" name="J. Bacteriol.">
        <title>Complete genome sequence of Beijerinckia indica subsp. indica.</title>
        <authorList>
            <person name="Tamas I."/>
            <person name="Dedysh S.N."/>
            <person name="Liesack W."/>
            <person name="Stott M.B."/>
            <person name="Alam M."/>
            <person name="Murrell J.C."/>
            <person name="Dunfield P.F."/>
        </authorList>
    </citation>
    <scope>NUCLEOTIDE SEQUENCE [LARGE SCALE GENOMIC DNA]</scope>
    <source>
        <strain evidence="18">ATCC 9039 / DSM 1715 / NCIMB 8712</strain>
    </source>
</reference>
<evidence type="ECO:0000259" key="16">
    <source>
        <dbReference type="PROSITE" id="PS50198"/>
    </source>
</evidence>
<keyword evidence="4" id="KW-0997">Cell inner membrane</keyword>
<keyword evidence="7 15" id="KW-0472">Membrane</keyword>
<keyword evidence="18" id="KW-1185">Reference proteome</keyword>
<gene>
    <name evidence="17" type="ordered locus">Bind_1449</name>
</gene>
<evidence type="ECO:0000256" key="9">
    <source>
        <dbReference type="ARBA" id="ARBA00030642"/>
    </source>
</evidence>
<feature type="domain" description="PpiC" evidence="16">
    <location>
        <begin position="228"/>
        <end position="358"/>
    </location>
</feature>
<evidence type="ECO:0000256" key="8">
    <source>
        <dbReference type="ARBA" id="ARBA00023186"/>
    </source>
</evidence>
<dbReference type="GO" id="GO:0003755">
    <property type="term" value="F:peptidyl-prolyl cis-trans isomerase activity"/>
    <property type="evidence" value="ECO:0007669"/>
    <property type="project" value="UniProtKB-KW"/>
</dbReference>
<dbReference type="KEGG" id="bid:Bind_1449"/>
<dbReference type="HOGENOM" id="CLU_023843_2_1_5"/>
<dbReference type="Pfam" id="PF13624">
    <property type="entry name" value="SurA_N_3"/>
    <property type="match status" value="1"/>
</dbReference>
<sequence>MLEAMRVATRGWIGRSLMTLVMGLIILSFIIWGVGDMFRNLGANTLAKVGDTEITTQAYREAYSTILQRLQRQARRAITHEEARMLGLDRQILARLIGEATLNQEADKLGLALADSEIARIIAKDELFKGANGAFDRQRFEALLRDNGMTEKTFVREQHELLLRHMITDAVVTGLSVPKIMLEMIHAFQTEARDVDTFLLPASSVGEIAAPTEDELSKYFADRAQAYATQERRKLLILSLDPTTLAATQTIAPEDVQKLYDSVKAERFSVPEKRQIEQISFPDLATAGKARQRLDQGENFEALLADQHISAKDADLGTLARSDLIDQKIAEAAFALPEGAVSQPIQDAFGAKLLRIVKIIPASVQPFASVEAGLKQELATAKARQEITGLHDKIEDLRASGKNLSEVAQSLGLKTQLIESVDAHGQNAQGAPIADLPNGPALLKAAFASDVGVDNDTLTTPQGGFVWFEVQGVDKARRRTLEEARSEVEAAWRQDETNRKLALAAAELIEQIDGGKSIADVARDHGNLEVRHVEGVTRADVQPTGNTPGKGLPPNVVTQIFNVGVHGVGSAADASGRLIFQVQDAKVPPFDPAAPALTAIAKEADGGIKEDVLAQYVAKLQKDFGTKVNLQALGSITNSL</sequence>
<evidence type="ECO:0000313" key="18">
    <source>
        <dbReference type="Proteomes" id="UP000001695"/>
    </source>
</evidence>
<dbReference type="PROSITE" id="PS50198">
    <property type="entry name" value="PPIC_PPIASE_2"/>
    <property type="match status" value="1"/>
</dbReference>
<dbReference type="InterPro" id="IPR027304">
    <property type="entry name" value="Trigger_fact/SurA_dom_sf"/>
</dbReference>
<keyword evidence="14" id="KW-0697">Rotamase</keyword>